<evidence type="ECO:0000313" key="3">
    <source>
        <dbReference type="Proteomes" id="UP000829494"/>
    </source>
</evidence>
<proteinExistence type="predicted"/>
<dbReference type="GeneID" id="66856693"/>
<keyword evidence="3" id="KW-1185">Reference proteome</keyword>
<sequence length="290" mass="31670">MSLPEPGAAWPPRDIAPLYADIRVDDAWYSGDRKKLTNVYRHAPQQRHDGRRRLWGRHRPPSQREHRLHIPLAGEIAQTSADLLFADTPVITVGDTATQDRLGDLLDAGGDSRGDRAGRPRPGREFPARCLIGVHMPVSPDQVEYLAAVTADLYAGVERQLLELCARQLAAGLDAPGWAVAKLAAVSPMRRAANEIRKCGTQVHLRGRILRTAGLIPADGQPLPGPTLPQTYWPTQSPTSYAEVSFGCEVSATSPAGTVRGEISGRVKITAAFQRASSSWLAFGYTWWTD</sequence>
<accession>A0ABY3Z3W4</accession>
<dbReference type="RefSeq" id="WP_003983539.1">
    <property type="nucleotide sequence ID" value="NZ_CP043497.1"/>
</dbReference>
<feature type="region of interest" description="Disordered" evidence="1">
    <location>
        <begin position="42"/>
        <end position="65"/>
    </location>
</feature>
<feature type="compositionally biased region" description="Basic residues" evidence="1">
    <location>
        <begin position="49"/>
        <end position="65"/>
    </location>
</feature>
<evidence type="ECO:0000313" key="2">
    <source>
        <dbReference type="EMBL" id="UNZ04212.1"/>
    </source>
</evidence>
<reference evidence="2 3" key="1">
    <citation type="submission" date="2022-03" db="EMBL/GenBank/DDBJ databases">
        <title>Complete genome of Streptomyces rimosus ssp. rimosus R7 (=ATCC 10970).</title>
        <authorList>
            <person name="Beganovic S."/>
            <person name="Ruckert C."/>
            <person name="Busche T."/>
            <person name="Kalinowski J."/>
            <person name="Wittmann C."/>
        </authorList>
    </citation>
    <scope>NUCLEOTIDE SEQUENCE [LARGE SCALE GENOMIC DNA]</scope>
    <source>
        <strain evidence="2 3">R7</strain>
    </source>
</reference>
<name>A0ABY3Z3W4_STRRM</name>
<protein>
    <submittedName>
        <fullName evidence="2">Uncharacterized protein</fullName>
    </submittedName>
</protein>
<dbReference type="Proteomes" id="UP000829494">
    <property type="component" value="Chromosome"/>
</dbReference>
<gene>
    <name evidence="2" type="ORF">SRIMR7_18815</name>
</gene>
<evidence type="ECO:0000256" key="1">
    <source>
        <dbReference type="SAM" id="MobiDB-lite"/>
    </source>
</evidence>
<feature type="region of interest" description="Disordered" evidence="1">
    <location>
        <begin position="101"/>
        <end position="124"/>
    </location>
</feature>
<dbReference type="EMBL" id="CP094298">
    <property type="protein sequence ID" value="UNZ04212.1"/>
    <property type="molecule type" value="Genomic_DNA"/>
</dbReference>
<feature type="compositionally biased region" description="Basic and acidic residues" evidence="1">
    <location>
        <begin position="110"/>
        <end position="124"/>
    </location>
</feature>
<organism evidence="2 3">
    <name type="scientific">Streptomyces rimosus subsp. rimosus</name>
    <dbReference type="NCBI Taxonomy" id="132474"/>
    <lineage>
        <taxon>Bacteria</taxon>
        <taxon>Bacillati</taxon>
        <taxon>Actinomycetota</taxon>
        <taxon>Actinomycetes</taxon>
        <taxon>Kitasatosporales</taxon>
        <taxon>Streptomycetaceae</taxon>
        <taxon>Streptomyces</taxon>
    </lineage>
</organism>